<feature type="transmembrane region" description="Helical" evidence="8">
    <location>
        <begin position="54"/>
        <end position="74"/>
    </location>
</feature>
<evidence type="ECO:0000256" key="2">
    <source>
        <dbReference type="ARBA" id="ARBA00022448"/>
    </source>
</evidence>
<dbReference type="Gene3D" id="1.10.3720.10">
    <property type="entry name" value="MetI-like"/>
    <property type="match status" value="1"/>
</dbReference>
<keyword evidence="4" id="KW-0997">Cell inner membrane</keyword>
<feature type="domain" description="ABC transmembrane type-1" evidence="9">
    <location>
        <begin position="95"/>
        <end position="296"/>
    </location>
</feature>
<protein>
    <recommendedName>
        <fullName evidence="9">ABC transmembrane type-1 domain-containing protein</fullName>
    </recommendedName>
</protein>
<dbReference type="GO" id="GO:0055085">
    <property type="term" value="P:transmembrane transport"/>
    <property type="evidence" value="ECO:0007669"/>
    <property type="project" value="InterPro"/>
</dbReference>
<dbReference type="PANTHER" id="PTHR43357">
    <property type="entry name" value="INNER MEMBRANE ABC TRANSPORTER PERMEASE PROTEIN YDCV"/>
    <property type="match status" value="1"/>
</dbReference>
<keyword evidence="3" id="KW-1003">Cell membrane</keyword>
<feature type="transmembrane region" description="Helical" evidence="8">
    <location>
        <begin position="130"/>
        <end position="152"/>
    </location>
</feature>
<keyword evidence="2" id="KW-0813">Transport</keyword>
<reference evidence="10 11" key="1">
    <citation type="submission" date="2017-08" db="EMBL/GenBank/DDBJ databases">
        <title>Fine stratification of microbial communities through a metagenomic profile of the photic zone.</title>
        <authorList>
            <person name="Haro-Moreno J.M."/>
            <person name="Lopez-Perez M."/>
            <person name="De La Torre J."/>
            <person name="Picazo A."/>
            <person name="Camacho A."/>
            <person name="Rodriguez-Valera F."/>
        </authorList>
    </citation>
    <scope>NUCLEOTIDE SEQUENCE [LARGE SCALE GENOMIC DNA]</scope>
    <source>
        <strain evidence="10">MED-G24</strain>
    </source>
</reference>
<dbReference type="InterPro" id="IPR035906">
    <property type="entry name" value="MetI-like_sf"/>
</dbReference>
<dbReference type="EMBL" id="NTKD01000011">
    <property type="protein sequence ID" value="PDH40533.1"/>
    <property type="molecule type" value="Genomic_DNA"/>
</dbReference>
<dbReference type="PROSITE" id="PS50928">
    <property type="entry name" value="ABC_TM1"/>
    <property type="match status" value="1"/>
</dbReference>
<evidence type="ECO:0000256" key="1">
    <source>
        <dbReference type="ARBA" id="ARBA00004429"/>
    </source>
</evidence>
<dbReference type="PANTHER" id="PTHR43357:SF3">
    <property type="entry name" value="FE(3+)-TRANSPORT SYSTEM PERMEASE PROTEIN FBPB 2"/>
    <property type="match status" value="1"/>
</dbReference>
<feature type="transmembrane region" description="Helical" evidence="8">
    <location>
        <begin position="278"/>
        <end position="297"/>
    </location>
</feature>
<dbReference type="Proteomes" id="UP000219327">
    <property type="component" value="Unassembled WGS sequence"/>
</dbReference>
<gene>
    <name evidence="10" type="ORF">CNE99_03560</name>
</gene>
<comment type="subcellular location">
    <subcellularLocation>
        <location evidence="1">Cell inner membrane</location>
        <topology evidence="1">Multi-pass membrane protein</topology>
    </subcellularLocation>
</comment>
<proteinExistence type="predicted"/>
<accession>A0A2A5WW93</accession>
<evidence type="ECO:0000256" key="7">
    <source>
        <dbReference type="ARBA" id="ARBA00023136"/>
    </source>
</evidence>
<evidence type="ECO:0000259" key="9">
    <source>
        <dbReference type="PROSITE" id="PS50928"/>
    </source>
</evidence>
<comment type="caution">
    <text evidence="10">The sequence shown here is derived from an EMBL/GenBank/DDBJ whole genome shotgun (WGS) entry which is preliminary data.</text>
</comment>
<evidence type="ECO:0000256" key="3">
    <source>
        <dbReference type="ARBA" id="ARBA00022475"/>
    </source>
</evidence>
<dbReference type="InterPro" id="IPR000515">
    <property type="entry name" value="MetI-like"/>
</dbReference>
<dbReference type="CDD" id="cd06261">
    <property type="entry name" value="TM_PBP2"/>
    <property type="match status" value="1"/>
</dbReference>
<dbReference type="SUPFAM" id="SSF161098">
    <property type="entry name" value="MetI-like"/>
    <property type="match status" value="1"/>
</dbReference>
<keyword evidence="7 8" id="KW-0472">Membrane</keyword>
<dbReference type="GO" id="GO:0005886">
    <property type="term" value="C:plasma membrane"/>
    <property type="evidence" value="ECO:0007669"/>
    <property type="project" value="UniProtKB-SubCell"/>
</dbReference>
<evidence type="ECO:0000313" key="10">
    <source>
        <dbReference type="EMBL" id="PDH40533.1"/>
    </source>
</evidence>
<evidence type="ECO:0000256" key="5">
    <source>
        <dbReference type="ARBA" id="ARBA00022692"/>
    </source>
</evidence>
<keyword evidence="5 8" id="KW-0812">Transmembrane</keyword>
<feature type="transmembrane region" description="Helical" evidence="8">
    <location>
        <begin position="94"/>
        <end position="118"/>
    </location>
</feature>
<evidence type="ECO:0000256" key="8">
    <source>
        <dbReference type="SAM" id="Phobius"/>
    </source>
</evidence>
<keyword evidence="6 8" id="KW-1133">Transmembrane helix</keyword>
<feature type="transmembrane region" description="Helical" evidence="8">
    <location>
        <begin position="164"/>
        <end position="184"/>
    </location>
</feature>
<sequence>MGEQTAALTLAGYLFLLVMLLVVLEQATRSGDRSNLPTPSEPARPRRLTGWRSLLAAFACLLPVLIGFAIPGAILLMHTIETGDPLVGTRFLDFITHSMLVSIAASLLCVAAAVWLGYTARLHTGYLSRYGIRVATLGYAVPGLVLATGALIPLTHLDHWLADLFGIQSLVLTGSVAALVFVYIARFLTVAYNGVHGTMGQIHPSMDAAARSLGASPVRMLRRIHLPMLSGTLVYATLLVFIDVMKELPATLVMRPLNFETLATRVYRLASDERLAEASTAALVIVALSLIPALMLMRERFQASETRESNPRR</sequence>
<name>A0A2A5WW93_9GAMM</name>
<feature type="transmembrane region" description="Helical" evidence="8">
    <location>
        <begin position="226"/>
        <end position="245"/>
    </location>
</feature>
<evidence type="ECO:0000256" key="4">
    <source>
        <dbReference type="ARBA" id="ARBA00022519"/>
    </source>
</evidence>
<organism evidence="10 11">
    <name type="scientific">OM182 bacterium MED-G24</name>
    <dbReference type="NCBI Taxonomy" id="1986255"/>
    <lineage>
        <taxon>Bacteria</taxon>
        <taxon>Pseudomonadati</taxon>
        <taxon>Pseudomonadota</taxon>
        <taxon>Gammaproteobacteria</taxon>
        <taxon>OMG group</taxon>
        <taxon>OM182 clade</taxon>
    </lineage>
</organism>
<evidence type="ECO:0000313" key="11">
    <source>
        <dbReference type="Proteomes" id="UP000219327"/>
    </source>
</evidence>
<evidence type="ECO:0000256" key="6">
    <source>
        <dbReference type="ARBA" id="ARBA00022989"/>
    </source>
</evidence>
<dbReference type="AlphaFoldDB" id="A0A2A5WW93"/>
<feature type="transmembrane region" description="Helical" evidence="8">
    <location>
        <begin position="6"/>
        <end position="24"/>
    </location>
</feature>